<keyword evidence="3" id="KW-1185">Reference proteome</keyword>
<feature type="transmembrane region" description="Helical" evidence="1">
    <location>
        <begin position="15"/>
        <end position="37"/>
    </location>
</feature>
<evidence type="ECO:0000313" key="3">
    <source>
        <dbReference type="Proteomes" id="UP000005561"/>
    </source>
</evidence>
<keyword evidence="1" id="KW-1133">Transmembrane helix</keyword>
<accession>C6LM09</accession>
<dbReference type="EMBL" id="ACCL02000036">
    <property type="protein sequence ID" value="EET58321.1"/>
    <property type="molecule type" value="Genomic_DNA"/>
</dbReference>
<organism evidence="2 3">
    <name type="scientific">Marvinbryantia formatexigens DSM 14469</name>
    <dbReference type="NCBI Taxonomy" id="478749"/>
    <lineage>
        <taxon>Bacteria</taxon>
        <taxon>Bacillati</taxon>
        <taxon>Bacillota</taxon>
        <taxon>Clostridia</taxon>
        <taxon>Lachnospirales</taxon>
        <taxon>Lachnospiraceae</taxon>
        <taxon>Marvinbryantia</taxon>
    </lineage>
</organism>
<proteinExistence type="predicted"/>
<comment type="caution">
    <text evidence="2">The sequence shown here is derived from an EMBL/GenBank/DDBJ whole genome shotgun (WGS) entry which is preliminary data.</text>
</comment>
<reference evidence="2" key="1">
    <citation type="submission" date="2009-07" db="EMBL/GenBank/DDBJ databases">
        <authorList>
            <person name="Weinstock G."/>
            <person name="Sodergren E."/>
            <person name="Clifton S."/>
            <person name="Fulton L."/>
            <person name="Fulton B."/>
            <person name="Courtney L."/>
            <person name="Fronick C."/>
            <person name="Harrison M."/>
            <person name="Strong C."/>
            <person name="Farmer C."/>
            <person name="Delahaunty K."/>
            <person name="Markovic C."/>
            <person name="Hall O."/>
            <person name="Minx P."/>
            <person name="Tomlinson C."/>
            <person name="Mitreva M."/>
            <person name="Nelson J."/>
            <person name="Hou S."/>
            <person name="Wollam A."/>
            <person name="Pepin K.H."/>
            <person name="Johnson M."/>
            <person name="Bhonagiri V."/>
            <person name="Nash W.E."/>
            <person name="Warren W."/>
            <person name="Chinwalla A."/>
            <person name="Mardis E.R."/>
            <person name="Wilson R.K."/>
        </authorList>
    </citation>
    <scope>NUCLEOTIDE SEQUENCE [LARGE SCALE GENOMIC DNA]</scope>
    <source>
        <strain evidence="2">DSM 14469</strain>
    </source>
</reference>
<name>C6LM09_9FIRM</name>
<evidence type="ECO:0000256" key="1">
    <source>
        <dbReference type="SAM" id="Phobius"/>
    </source>
</evidence>
<evidence type="ECO:0000313" key="2">
    <source>
        <dbReference type="EMBL" id="EET58321.1"/>
    </source>
</evidence>
<dbReference type="Proteomes" id="UP000005561">
    <property type="component" value="Unassembled WGS sequence"/>
</dbReference>
<sequence>MREEVACMNKIKEKLLMGILVILIILAAAVYFFSFIAPALTC</sequence>
<keyword evidence="1" id="KW-0812">Transmembrane</keyword>
<keyword evidence="1" id="KW-0472">Membrane</keyword>
<gene>
    <name evidence="2" type="ORF">BRYFOR_09708</name>
</gene>
<protein>
    <submittedName>
        <fullName evidence="2">Uncharacterized protein</fullName>
    </submittedName>
</protein>
<dbReference type="AlphaFoldDB" id="C6LM09"/>